<dbReference type="CDD" id="cd07067">
    <property type="entry name" value="HP_PGM_like"/>
    <property type="match status" value="1"/>
</dbReference>
<evidence type="ECO:0000256" key="1">
    <source>
        <dbReference type="SAM" id="SignalP"/>
    </source>
</evidence>
<evidence type="ECO:0000313" key="3">
    <source>
        <dbReference type="Proteomes" id="UP001233535"/>
    </source>
</evidence>
<dbReference type="RefSeq" id="WP_309263860.1">
    <property type="nucleotide sequence ID" value="NZ_JARUHG010000007.1"/>
</dbReference>
<dbReference type="EMBL" id="JARUHG010000007">
    <property type="protein sequence ID" value="MDR0184740.1"/>
    <property type="molecule type" value="Genomic_DNA"/>
</dbReference>
<proteinExistence type="predicted"/>
<protein>
    <submittedName>
        <fullName evidence="2">Phosphoglycerate mutase family protein</fullName>
        <ecNumber evidence="2">5.4.-.-</ecNumber>
    </submittedName>
</protein>
<dbReference type="SUPFAM" id="SSF53254">
    <property type="entry name" value="Phosphoglycerate mutase-like"/>
    <property type="match status" value="1"/>
</dbReference>
<dbReference type="InterPro" id="IPR029033">
    <property type="entry name" value="His_PPase_superfam"/>
</dbReference>
<evidence type="ECO:0000313" key="2">
    <source>
        <dbReference type="EMBL" id="MDR0184740.1"/>
    </source>
</evidence>
<feature type="signal peptide" evidence="1">
    <location>
        <begin position="1"/>
        <end position="24"/>
    </location>
</feature>
<dbReference type="SMART" id="SM00855">
    <property type="entry name" value="PGAM"/>
    <property type="match status" value="1"/>
</dbReference>
<feature type="chain" id="PRO_5046038930" evidence="1">
    <location>
        <begin position="25"/>
        <end position="176"/>
    </location>
</feature>
<sequence>MKKLPLTVLLLSSCLSLLAGCASARNAQPSADTSATFLIVRHAEKVPDGSDDPPLTDAGRVRAQALARRLSSTPVIAVYTTAFQRTRQTATPTAQEHGLPLIAYDAKLPASEFATQLKQRHSGQTVLIVGHSNTVPGIASALCSCEVAPMSEAEYDRLMTVRIDAAGRAVLVVGRQ</sequence>
<dbReference type="InterPro" id="IPR013078">
    <property type="entry name" value="His_Pase_superF_clade-1"/>
</dbReference>
<reference evidence="2 3" key="1">
    <citation type="submission" date="2023-04" db="EMBL/GenBank/DDBJ databases">
        <title>Lysobacter sp. strain UC isolated from soil sample.</title>
        <authorList>
            <person name="Choksket S."/>
            <person name="Harshvardhan F."/>
            <person name="Rana R."/>
            <person name="Patil P.B."/>
            <person name="Korpole S."/>
        </authorList>
    </citation>
    <scope>NUCLEOTIDE SEQUENCE [LARGE SCALE GENOMIC DNA]</scope>
    <source>
        <strain evidence="2 3">UC</strain>
    </source>
</reference>
<dbReference type="Proteomes" id="UP001233535">
    <property type="component" value="Unassembled WGS sequence"/>
</dbReference>
<comment type="caution">
    <text evidence="2">The sequence shown here is derived from an EMBL/GenBank/DDBJ whole genome shotgun (WGS) entry which is preliminary data.</text>
</comment>
<dbReference type="Gene3D" id="3.40.50.1240">
    <property type="entry name" value="Phosphoglycerate mutase-like"/>
    <property type="match status" value="1"/>
</dbReference>
<organism evidence="2 3">
    <name type="scientific">Lysobacter arvi</name>
    <dbReference type="NCBI Taxonomy" id="3038776"/>
    <lineage>
        <taxon>Bacteria</taxon>
        <taxon>Pseudomonadati</taxon>
        <taxon>Pseudomonadota</taxon>
        <taxon>Gammaproteobacteria</taxon>
        <taxon>Lysobacterales</taxon>
        <taxon>Lysobacteraceae</taxon>
        <taxon>Lysobacter</taxon>
    </lineage>
</organism>
<dbReference type="Pfam" id="PF00300">
    <property type="entry name" value="His_Phos_1"/>
    <property type="match status" value="1"/>
</dbReference>
<gene>
    <name evidence="2" type="ORF">P8609_17395</name>
</gene>
<dbReference type="GO" id="GO:0016853">
    <property type="term" value="F:isomerase activity"/>
    <property type="evidence" value="ECO:0007669"/>
    <property type="project" value="UniProtKB-KW"/>
</dbReference>
<keyword evidence="1" id="KW-0732">Signal</keyword>
<name>A0ABU1CIG8_9GAMM</name>
<dbReference type="PROSITE" id="PS51257">
    <property type="entry name" value="PROKAR_LIPOPROTEIN"/>
    <property type="match status" value="1"/>
</dbReference>
<keyword evidence="2" id="KW-0413">Isomerase</keyword>
<accession>A0ABU1CIG8</accession>
<dbReference type="EC" id="5.4.-.-" evidence="2"/>
<keyword evidence="3" id="KW-1185">Reference proteome</keyword>